<comment type="subcellular location">
    <subcellularLocation>
        <location evidence="1 9 10">Nucleus</location>
    </subcellularLocation>
</comment>
<evidence type="ECO:0000256" key="8">
    <source>
        <dbReference type="ARBA" id="ARBA00023242"/>
    </source>
</evidence>
<name>A0A3Q7FF19_SOLLC</name>
<dbReference type="EnsemblPlants" id="Solyc03g026070.3.1">
    <property type="protein sequence ID" value="Solyc03g026070.3.1"/>
    <property type="gene ID" value="Solyc03g026070.3"/>
</dbReference>
<dbReference type="SMART" id="SM00389">
    <property type="entry name" value="HOX"/>
    <property type="match status" value="1"/>
</dbReference>
<dbReference type="PANTHER" id="PTHR45654">
    <property type="entry name" value="HOMEOBOX-LEUCINE ZIPPER PROTEIN MERISTEM L1"/>
    <property type="match status" value="1"/>
</dbReference>
<evidence type="ECO:0000256" key="12">
    <source>
        <dbReference type="SAM" id="MobiDB-lite"/>
    </source>
</evidence>
<organism evidence="15">
    <name type="scientific">Solanum lycopersicum</name>
    <name type="common">Tomato</name>
    <name type="synonym">Lycopersicon esculentum</name>
    <dbReference type="NCBI Taxonomy" id="4081"/>
    <lineage>
        <taxon>Eukaryota</taxon>
        <taxon>Viridiplantae</taxon>
        <taxon>Streptophyta</taxon>
        <taxon>Embryophyta</taxon>
        <taxon>Tracheophyta</taxon>
        <taxon>Spermatophyta</taxon>
        <taxon>Magnoliopsida</taxon>
        <taxon>eudicotyledons</taxon>
        <taxon>Gunneridae</taxon>
        <taxon>Pentapetalae</taxon>
        <taxon>asterids</taxon>
        <taxon>lamiids</taxon>
        <taxon>Solanales</taxon>
        <taxon>Solanaceae</taxon>
        <taxon>Solanoideae</taxon>
        <taxon>Solaneae</taxon>
        <taxon>Solanum</taxon>
        <taxon>Solanum subgen. Lycopersicon</taxon>
    </lineage>
</organism>
<evidence type="ECO:0000256" key="1">
    <source>
        <dbReference type="ARBA" id="ARBA00004123"/>
    </source>
</evidence>
<dbReference type="Gramene" id="Solyc03g026070.3.1">
    <property type="protein sequence ID" value="Solyc03g026070.3.1"/>
    <property type="gene ID" value="Solyc03g026070.3"/>
</dbReference>
<evidence type="ECO:0000256" key="2">
    <source>
        <dbReference type="ARBA" id="ARBA00006789"/>
    </source>
</evidence>
<dbReference type="InterPro" id="IPR042160">
    <property type="entry name" value="HD-Zip_IV"/>
</dbReference>
<dbReference type="Gene3D" id="1.10.10.60">
    <property type="entry name" value="Homeodomain-like"/>
    <property type="match status" value="1"/>
</dbReference>
<keyword evidence="3" id="KW-0805">Transcription regulation</keyword>
<keyword evidence="16" id="KW-1185">Reference proteome</keyword>
<protein>
    <submittedName>
        <fullName evidence="15">Uncharacterized protein</fullName>
    </submittedName>
</protein>
<dbReference type="PaxDb" id="4081-Solyc03g026070.2.1"/>
<feature type="coiled-coil region" evidence="11">
    <location>
        <begin position="165"/>
        <end position="197"/>
    </location>
</feature>
<dbReference type="GO" id="GO:0008289">
    <property type="term" value="F:lipid binding"/>
    <property type="evidence" value="ECO:0007669"/>
    <property type="project" value="InterPro"/>
</dbReference>
<dbReference type="PROSITE" id="PS50071">
    <property type="entry name" value="HOMEOBOX_2"/>
    <property type="match status" value="1"/>
</dbReference>
<evidence type="ECO:0000256" key="7">
    <source>
        <dbReference type="ARBA" id="ARBA00023163"/>
    </source>
</evidence>
<dbReference type="InterPro" id="IPR009057">
    <property type="entry name" value="Homeodomain-like_sf"/>
</dbReference>
<evidence type="ECO:0000256" key="3">
    <source>
        <dbReference type="ARBA" id="ARBA00023015"/>
    </source>
</evidence>
<dbReference type="OMA" id="CYENSNG"/>
<feature type="DNA-binding region" description="Homeobox" evidence="9">
    <location>
        <begin position="113"/>
        <end position="172"/>
    </location>
</feature>
<evidence type="ECO:0000256" key="6">
    <source>
        <dbReference type="ARBA" id="ARBA00023155"/>
    </source>
</evidence>
<dbReference type="Pfam" id="PF25797">
    <property type="entry name" value="PDF2_C"/>
    <property type="match status" value="1"/>
</dbReference>
<evidence type="ECO:0000256" key="4">
    <source>
        <dbReference type="ARBA" id="ARBA00023054"/>
    </source>
</evidence>
<sequence length="824" mass="89975">MSFGGFIGSSSGGNGGGVSRLVGDTSYEAMPTATMAQSQLITSSLSHSMFNSSPLSLALKPKMEGSGDLSFDGMGRNSRDDEYESRSGTGSDNFDGVGSGDEIETHIGSSSKSAKKYHRHTPYQIQELEAFFKESPHPDEKARLELGKRLTLESRQVKFWFQNRRTQMKTQMERHENSMLKQENDKLRIENIAMKEAMRSPACPHCGGQAILGEIHIEEHHLKIENARLRDEYSRICVVANKFLGRQVESVHGPMSAGMANSGLELAVGRNGYGAMNSVDTALPMGLNFGNNFSSALPAISPRPALSMAGVDVSFDRNMLMELAFASMNELIKLADIGAPLWLGNFDGTAEVLNLEEYARSFPPCIGIKPAHFTAEATKATGTVMINSLTLVETLMDTSRWMDIFSCIVGKTSTINVISNSSGGSKDGNMQLVRYCYFGGSRPFYNVLQIQAEFQVPSALVPVRRVKFLRFCKQHAEGVWVMVDVSIDAIQEGPVPLDGSCRRLPSGCIVQELPNGCSKVIWIEHMEYDESVTHNYYHPYIRSGLGFGAQRWIATLQRQCEFITVMSSPVPSGDNSVLSSSGRRSIAMLARRVTRHFCNGVCATYYKWESIQLGTAEESKFIMRKGVGEPGDLNGMVLSASRTLWLPITHERLSDFLRNEQTRGQWDVLSQGGSVHRIVHIAKGQDPGNSITLFRTTVANSDGSQNGLLTLQESCTDVSGSIIAYTSLNTGDMNGVMNGGDSSCVTFLPSGFAMVPDCYENSNGVAGIGTLENGGKMNGCLLTMGYQVLMSNPPTGNLTMDSVNTVDSLITRTVHNIKLAFQCN</sequence>
<reference evidence="15" key="2">
    <citation type="submission" date="2019-01" db="UniProtKB">
        <authorList>
            <consortium name="EnsemblPlants"/>
        </authorList>
    </citation>
    <scope>IDENTIFICATION</scope>
    <source>
        <strain evidence="15">cv. Heinz 1706</strain>
    </source>
</reference>
<evidence type="ECO:0000256" key="11">
    <source>
        <dbReference type="SAM" id="Coils"/>
    </source>
</evidence>
<proteinExistence type="inferred from homology"/>
<dbReference type="SUPFAM" id="SSF55961">
    <property type="entry name" value="Bet v1-like"/>
    <property type="match status" value="2"/>
</dbReference>
<accession>A0A3Q7FF19</accession>
<dbReference type="Pfam" id="PF01852">
    <property type="entry name" value="START"/>
    <property type="match status" value="1"/>
</dbReference>
<keyword evidence="7" id="KW-0804">Transcription</keyword>
<feature type="domain" description="START" evidence="14">
    <location>
        <begin position="313"/>
        <end position="565"/>
    </location>
</feature>
<dbReference type="AlphaFoldDB" id="A0A3Q7FF19"/>
<evidence type="ECO:0000256" key="5">
    <source>
        <dbReference type="ARBA" id="ARBA00023125"/>
    </source>
</evidence>
<evidence type="ECO:0000259" key="13">
    <source>
        <dbReference type="PROSITE" id="PS50071"/>
    </source>
</evidence>
<dbReference type="CDD" id="cd08875">
    <property type="entry name" value="START_ArGLABRA2_like"/>
    <property type="match status" value="1"/>
</dbReference>
<evidence type="ECO:0000313" key="16">
    <source>
        <dbReference type="Proteomes" id="UP000004994"/>
    </source>
</evidence>
<comment type="similarity">
    <text evidence="2">Belongs to the HD-ZIP homeobox family. Class IV subfamily.</text>
</comment>
<keyword evidence="8 9" id="KW-0539">Nucleus</keyword>
<evidence type="ECO:0000256" key="10">
    <source>
        <dbReference type="RuleBase" id="RU000682"/>
    </source>
</evidence>
<dbReference type="InterPro" id="IPR002913">
    <property type="entry name" value="START_lipid-bd_dom"/>
</dbReference>
<dbReference type="Proteomes" id="UP000004994">
    <property type="component" value="Chromosome 3"/>
</dbReference>
<reference evidence="15" key="1">
    <citation type="journal article" date="2012" name="Nature">
        <title>The tomato genome sequence provides insights into fleshy fruit evolution.</title>
        <authorList>
            <consortium name="Tomato Genome Consortium"/>
        </authorList>
    </citation>
    <scope>NUCLEOTIDE SEQUENCE [LARGE SCALE GENOMIC DNA]</scope>
    <source>
        <strain evidence="15">cv. Heinz 1706</strain>
    </source>
</reference>
<dbReference type="CDD" id="cd00086">
    <property type="entry name" value="homeodomain"/>
    <property type="match status" value="1"/>
</dbReference>
<evidence type="ECO:0000313" key="15">
    <source>
        <dbReference type="EnsemblPlants" id="Solyc03g026070.3.1"/>
    </source>
</evidence>
<dbReference type="SMART" id="SM00234">
    <property type="entry name" value="START"/>
    <property type="match status" value="1"/>
</dbReference>
<keyword evidence="6 9" id="KW-0371">Homeobox</keyword>
<keyword evidence="4 11" id="KW-0175">Coiled coil</keyword>
<keyword evidence="5 9" id="KW-0238">DNA-binding</keyword>
<dbReference type="PANTHER" id="PTHR45654:SF108">
    <property type="entry name" value="HOMEOBOX-LEUCINE ZIPPER PROTEIN HDG1-LIKE ISOFORM X1"/>
    <property type="match status" value="1"/>
</dbReference>
<dbReference type="STRING" id="4081.A0A3Q7FF19"/>
<evidence type="ECO:0000256" key="9">
    <source>
        <dbReference type="PROSITE-ProRule" id="PRU00108"/>
    </source>
</evidence>
<dbReference type="FunFam" id="1.10.10.60:FF:000229">
    <property type="entry name" value="Homeobox-leucine zipper protein HDG1"/>
    <property type="match status" value="1"/>
</dbReference>
<dbReference type="GO" id="GO:0005634">
    <property type="term" value="C:nucleus"/>
    <property type="evidence" value="ECO:0007669"/>
    <property type="project" value="UniProtKB-SubCell"/>
</dbReference>
<feature type="region of interest" description="Disordered" evidence="12">
    <location>
        <begin position="68"/>
        <end position="120"/>
    </location>
</feature>
<dbReference type="Pfam" id="PF00046">
    <property type="entry name" value="Homeodomain"/>
    <property type="match status" value="1"/>
</dbReference>
<dbReference type="InterPro" id="IPR057993">
    <property type="entry name" value="HD-Zip_IV_C"/>
</dbReference>
<dbReference type="InParanoid" id="A0A3Q7FF19"/>
<dbReference type="GO" id="GO:0003677">
    <property type="term" value="F:DNA binding"/>
    <property type="evidence" value="ECO:0007669"/>
    <property type="project" value="UniProtKB-UniRule"/>
</dbReference>
<dbReference type="SUPFAM" id="SSF46689">
    <property type="entry name" value="Homeodomain-like"/>
    <property type="match status" value="1"/>
</dbReference>
<dbReference type="PROSITE" id="PS50848">
    <property type="entry name" value="START"/>
    <property type="match status" value="1"/>
</dbReference>
<dbReference type="InterPro" id="IPR001356">
    <property type="entry name" value="HD"/>
</dbReference>
<feature type="domain" description="Homeobox" evidence="13">
    <location>
        <begin position="111"/>
        <end position="171"/>
    </location>
</feature>
<evidence type="ECO:0000259" key="14">
    <source>
        <dbReference type="PROSITE" id="PS50848"/>
    </source>
</evidence>